<accession>A0A2J7ZE75</accession>
<dbReference type="Proteomes" id="UP000236520">
    <property type="component" value="Unassembled WGS sequence"/>
</dbReference>
<keyword evidence="2" id="KW-1185">Reference proteome</keyword>
<reference evidence="1 2" key="1">
    <citation type="submission" date="2015-09" db="EMBL/GenBank/DDBJ databases">
        <title>Genome sequence, genome mining and natural product profiling of a biocontrol bacterium Streptomyces malaysiensis F913.</title>
        <authorList>
            <person name="Xu Y."/>
            <person name="Wei J."/>
            <person name="Xie J."/>
            <person name="Li T."/>
            <person name="Zhou Z."/>
        </authorList>
    </citation>
    <scope>NUCLEOTIDE SEQUENCE [LARGE SCALE GENOMIC DNA]</scope>
    <source>
        <strain evidence="1 2">F913</strain>
    </source>
</reference>
<dbReference type="EMBL" id="LJIW01000001">
    <property type="protein sequence ID" value="PNG98509.1"/>
    <property type="molecule type" value="Genomic_DNA"/>
</dbReference>
<name>A0A2J7ZE75_STRMQ</name>
<protein>
    <submittedName>
        <fullName evidence="1">Uncharacterized protein</fullName>
    </submittedName>
</protein>
<dbReference type="AlphaFoldDB" id="A0A2J7ZE75"/>
<proteinExistence type="predicted"/>
<organism evidence="1 2">
    <name type="scientific">Streptomyces malaysiensis</name>
    <dbReference type="NCBI Taxonomy" id="92644"/>
    <lineage>
        <taxon>Bacteria</taxon>
        <taxon>Bacillati</taxon>
        <taxon>Actinomycetota</taxon>
        <taxon>Actinomycetes</taxon>
        <taxon>Kitasatosporales</taxon>
        <taxon>Streptomycetaceae</taxon>
        <taxon>Streptomyces</taxon>
        <taxon>Streptomyces violaceusniger group</taxon>
    </lineage>
</organism>
<comment type="caution">
    <text evidence="1">The sequence shown here is derived from an EMBL/GenBank/DDBJ whole genome shotgun (WGS) entry which is preliminary data.</text>
</comment>
<gene>
    <name evidence="1" type="ORF">SMF913_14534</name>
</gene>
<evidence type="ECO:0000313" key="1">
    <source>
        <dbReference type="EMBL" id="PNG98509.1"/>
    </source>
</evidence>
<sequence length="57" mass="6870">MTMADATAMETSADRRRRRERFLRALNEARAVRNQVRPRQARAARMRRAIHLRTFSW</sequence>
<evidence type="ECO:0000313" key="2">
    <source>
        <dbReference type="Proteomes" id="UP000236520"/>
    </source>
</evidence>